<dbReference type="PANTHER" id="PTHR43214:SF41">
    <property type="entry name" value="NITRATE_NITRITE RESPONSE REGULATOR PROTEIN NARP"/>
    <property type="match status" value="1"/>
</dbReference>
<protein>
    <submittedName>
        <fullName evidence="6">Response regulator transcription factor</fullName>
    </submittedName>
</protein>
<dbReference type="CDD" id="cd17535">
    <property type="entry name" value="REC_NarL-like"/>
    <property type="match status" value="1"/>
</dbReference>
<dbReference type="Pfam" id="PF00072">
    <property type="entry name" value="Response_reg"/>
    <property type="match status" value="1"/>
</dbReference>
<evidence type="ECO:0000256" key="2">
    <source>
        <dbReference type="ARBA" id="ARBA00023125"/>
    </source>
</evidence>
<evidence type="ECO:0000313" key="6">
    <source>
        <dbReference type="EMBL" id="UXH79930.1"/>
    </source>
</evidence>
<reference evidence="6" key="1">
    <citation type="submission" date="2022-10" db="EMBL/GenBank/DDBJ databases">
        <title>Characterization and whole genome sequencing of a new Roseateles species, isolated from fresh water.</title>
        <authorList>
            <person name="Guliayeva D.Y."/>
            <person name="Akhremchuk A.E."/>
            <person name="Sikolenko M.A."/>
            <person name="Valentovich L.N."/>
            <person name="Sidarenka A.V."/>
        </authorList>
    </citation>
    <scope>NUCLEOTIDE SEQUENCE</scope>
    <source>
        <strain evidence="6">BIM B-1768</strain>
    </source>
</reference>
<dbReference type="Gene3D" id="3.40.50.2300">
    <property type="match status" value="1"/>
</dbReference>
<gene>
    <name evidence="6" type="ORF">N4261_08645</name>
</gene>
<dbReference type="SUPFAM" id="SSF52172">
    <property type="entry name" value="CheY-like"/>
    <property type="match status" value="1"/>
</dbReference>
<dbReference type="Proteomes" id="UP001064933">
    <property type="component" value="Chromosome"/>
</dbReference>
<dbReference type="RefSeq" id="WP_261759748.1">
    <property type="nucleotide sequence ID" value="NZ_CP104562.2"/>
</dbReference>
<organism evidence="6 7">
    <name type="scientific">Roseateles amylovorans</name>
    <dbReference type="NCBI Taxonomy" id="2978473"/>
    <lineage>
        <taxon>Bacteria</taxon>
        <taxon>Pseudomonadati</taxon>
        <taxon>Pseudomonadota</taxon>
        <taxon>Betaproteobacteria</taxon>
        <taxon>Burkholderiales</taxon>
        <taxon>Sphaerotilaceae</taxon>
        <taxon>Roseateles</taxon>
    </lineage>
</organism>
<sequence>MRVFLVEDSEYIRQQFLRLFEGVPYVTVVGQASTEDEAVDGITTLAPDVVLVDLNLQTGSGMHVLSRSRRAGFSGKLFVLSSRDPDFYQSLCERHGADGFYDKAHDQQKLLDDLQALKALKTAAEAKGH</sequence>
<keyword evidence="1" id="KW-0805">Transcription regulation</keyword>
<evidence type="ECO:0000259" key="5">
    <source>
        <dbReference type="PROSITE" id="PS50110"/>
    </source>
</evidence>
<keyword evidence="7" id="KW-1185">Reference proteome</keyword>
<evidence type="ECO:0000313" key="7">
    <source>
        <dbReference type="Proteomes" id="UP001064933"/>
    </source>
</evidence>
<dbReference type="InterPro" id="IPR011006">
    <property type="entry name" value="CheY-like_superfamily"/>
</dbReference>
<dbReference type="EMBL" id="CP104562">
    <property type="protein sequence ID" value="UXH79930.1"/>
    <property type="molecule type" value="Genomic_DNA"/>
</dbReference>
<dbReference type="InterPro" id="IPR058245">
    <property type="entry name" value="NreC/VraR/RcsB-like_REC"/>
</dbReference>
<evidence type="ECO:0000256" key="3">
    <source>
        <dbReference type="ARBA" id="ARBA00023163"/>
    </source>
</evidence>
<keyword evidence="3" id="KW-0804">Transcription</keyword>
<keyword evidence="2" id="KW-0238">DNA-binding</keyword>
<name>A0ABY6B415_9BURK</name>
<dbReference type="PANTHER" id="PTHR43214">
    <property type="entry name" value="TWO-COMPONENT RESPONSE REGULATOR"/>
    <property type="match status" value="1"/>
</dbReference>
<evidence type="ECO:0000256" key="4">
    <source>
        <dbReference type="PROSITE-ProRule" id="PRU00169"/>
    </source>
</evidence>
<dbReference type="SMART" id="SM00448">
    <property type="entry name" value="REC"/>
    <property type="match status" value="1"/>
</dbReference>
<evidence type="ECO:0000256" key="1">
    <source>
        <dbReference type="ARBA" id="ARBA00023015"/>
    </source>
</evidence>
<feature type="domain" description="Response regulatory" evidence="5">
    <location>
        <begin position="2"/>
        <end position="118"/>
    </location>
</feature>
<feature type="modified residue" description="4-aspartylphosphate" evidence="4">
    <location>
        <position position="53"/>
    </location>
</feature>
<accession>A0ABY6B415</accession>
<keyword evidence="4" id="KW-0597">Phosphoprotein</keyword>
<dbReference type="PROSITE" id="PS50110">
    <property type="entry name" value="RESPONSE_REGULATORY"/>
    <property type="match status" value="1"/>
</dbReference>
<dbReference type="InterPro" id="IPR001789">
    <property type="entry name" value="Sig_transdc_resp-reg_receiver"/>
</dbReference>
<dbReference type="InterPro" id="IPR039420">
    <property type="entry name" value="WalR-like"/>
</dbReference>
<proteinExistence type="predicted"/>